<name>A0A0F3IR95_9PROT</name>
<dbReference type="Gene3D" id="2.10.260.10">
    <property type="match status" value="1"/>
</dbReference>
<comment type="caution">
    <text evidence="1">The sequence shown here is derived from an EMBL/GenBank/DDBJ whole genome shotgun (WGS) entry which is preliminary data.</text>
</comment>
<sequence length="80" mass="8900">MTQGFESHARPVRLFRDQRDQAVRIPAEFELPGDTALMRREGGRLIIESIPPNGLLASWQPLAEDIASIDDAPSAPEDIF</sequence>
<protein>
    <submittedName>
        <fullName evidence="1">Twitching motility protein PilT</fullName>
    </submittedName>
</protein>
<evidence type="ECO:0000313" key="1">
    <source>
        <dbReference type="EMBL" id="KJV09236.1"/>
    </source>
</evidence>
<organism evidence="1 2">
    <name type="scientific">Elstera litoralis</name>
    <dbReference type="NCBI Taxonomy" id="552518"/>
    <lineage>
        <taxon>Bacteria</taxon>
        <taxon>Pseudomonadati</taxon>
        <taxon>Pseudomonadota</taxon>
        <taxon>Alphaproteobacteria</taxon>
        <taxon>Rhodospirillales</taxon>
        <taxon>Rhodospirillaceae</taxon>
        <taxon>Elstera</taxon>
    </lineage>
</organism>
<keyword evidence="2" id="KW-1185">Reference proteome</keyword>
<gene>
    <name evidence="1" type="ORF">VZ95_12780</name>
</gene>
<dbReference type="SUPFAM" id="SSF89447">
    <property type="entry name" value="AbrB/MazE/MraZ-like"/>
    <property type="match status" value="1"/>
</dbReference>
<evidence type="ECO:0000313" key="2">
    <source>
        <dbReference type="Proteomes" id="UP000033774"/>
    </source>
</evidence>
<dbReference type="InterPro" id="IPR037914">
    <property type="entry name" value="SpoVT-AbrB_sf"/>
</dbReference>
<dbReference type="RefSeq" id="WP_045776188.1">
    <property type="nucleotide sequence ID" value="NZ_LAJY01000323.1"/>
</dbReference>
<proteinExistence type="predicted"/>
<accession>A0A0F3IR95</accession>
<dbReference type="AlphaFoldDB" id="A0A0F3IR95"/>
<dbReference type="OrthoDB" id="7173678at2"/>
<dbReference type="PATRIC" id="fig|552518.3.peg.2180"/>
<reference evidence="1 2" key="1">
    <citation type="submission" date="2015-03" db="EMBL/GenBank/DDBJ databases">
        <title>Draft genome sequence of Elstera litoralis.</title>
        <authorList>
            <person name="Rahalkar M.C."/>
            <person name="Dhakephalkar P.K."/>
            <person name="Pore S.D."/>
            <person name="Arora P."/>
            <person name="Kapse N.G."/>
            <person name="Pandit P.S."/>
        </authorList>
    </citation>
    <scope>NUCLEOTIDE SEQUENCE [LARGE SCALE GENOMIC DNA]</scope>
    <source>
        <strain evidence="1 2">Dia-1</strain>
    </source>
</reference>
<dbReference type="EMBL" id="LAJY01000323">
    <property type="protein sequence ID" value="KJV09236.1"/>
    <property type="molecule type" value="Genomic_DNA"/>
</dbReference>
<dbReference type="Proteomes" id="UP000033774">
    <property type="component" value="Unassembled WGS sequence"/>
</dbReference>